<protein>
    <recommendedName>
        <fullName evidence="4">NmrA-like domain-containing protein</fullName>
    </recommendedName>
</protein>
<comment type="similarity">
    <text evidence="1">Belongs to the NmrA-type oxidoreductase family. Isoflavone reductase subfamily.</text>
</comment>
<dbReference type="EMBL" id="JAYKXP010000007">
    <property type="protein sequence ID" value="KAK7056245.1"/>
    <property type="molecule type" value="Genomic_DNA"/>
</dbReference>
<dbReference type="Gene3D" id="3.90.25.10">
    <property type="entry name" value="UDP-galactose 4-epimerase, domain 1"/>
    <property type="match status" value="1"/>
</dbReference>
<accession>A0AAW0DXS3</accession>
<dbReference type="AlphaFoldDB" id="A0AAW0DXS3"/>
<dbReference type="Gene3D" id="3.40.50.720">
    <property type="entry name" value="NAD(P)-binding Rossmann-like Domain"/>
    <property type="match status" value="1"/>
</dbReference>
<comment type="caution">
    <text evidence="5">The sequence shown here is derived from an EMBL/GenBank/DDBJ whole genome shotgun (WGS) entry which is preliminary data.</text>
</comment>
<keyword evidence="3" id="KW-0560">Oxidoreductase</keyword>
<dbReference type="Proteomes" id="UP001383192">
    <property type="component" value="Unassembled WGS sequence"/>
</dbReference>
<evidence type="ECO:0000313" key="6">
    <source>
        <dbReference type="Proteomes" id="UP001383192"/>
    </source>
</evidence>
<dbReference type="InterPro" id="IPR051609">
    <property type="entry name" value="NmrA/Isoflavone_reductase-like"/>
</dbReference>
<dbReference type="PANTHER" id="PTHR47706">
    <property type="entry name" value="NMRA-LIKE FAMILY PROTEIN"/>
    <property type="match status" value="1"/>
</dbReference>
<keyword evidence="2" id="KW-0521">NADP</keyword>
<reference evidence="5 6" key="1">
    <citation type="submission" date="2024-01" db="EMBL/GenBank/DDBJ databases">
        <title>A draft genome for a cacao thread blight-causing isolate of Paramarasmius palmivorus.</title>
        <authorList>
            <person name="Baruah I.K."/>
            <person name="Bukari Y."/>
            <person name="Amoako-Attah I."/>
            <person name="Meinhardt L.W."/>
            <person name="Bailey B.A."/>
            <person name="Cohen S.P."/>
        </authorList>
    </citation>
    <scope>NUCLEOTIDE SEQUENCE [LARGE SCALE GENOMIC DNA]</scope>
    <source>
        <strain evidence="5 6">GH-12</strain>
    </source>
</reference>
<name>A0AAW0DXS3_9AGAR</name>
<sequence>MTKSQRICVPGGTGGVGRYVVDALLAVQIKYNLYIIVLSRSSSPPITIPNSDASAEVVQVDYTDSTQLESVIRTHQIDTIISTLVNWDLSKFSETQEVLLRAALKVPTFRRFAPSEFSVDSESLEPECNYYACKLPLLRTLRQLKVEHPHLEWTKFVCGVFHNYFAFGCGKEDEAMKYIRRNAFRVDGSASKADIPGDGERKLYFTAAEDMARFVAEATQLEQWPEKLDMAGDVKSYNEIVKIFEDVTGKRFQVRYKTEDELLSLLKLPPQGLSHGFHMSDLSVIRGGGEQGQVLNEMFPGVKPMGIKDFVEKWWGKKE</sequence>
<keyword evidence="6" id="KW-1185">Reference proteome</keyword>
<dbReference type="InterPro" id="IPR008030">
    <property type="entry name" value="NmrA-like"/>
</dbReference>
<organism evidence="5 6">
    <name type="scientific">Paramarasmius palmivorus</name>
    <dbReference type="NCBI Taxonomy" id="297713"/>
    <lineage>
        <taxon>Eukaryota</taxon>
        <taxon>Fungi</taxon>
        <taxon>Dikarya</taxon>
        <taxon>Basidiomycota</taxon>
        <taxon>Agaricomycotina</taxon>
        <taxon>Agaricomycetes</taxon>
        <taxon>Agaricomycetidae</taxon>
        <taxon>Agaricales</taxon>
        <taxon>Marasmiineae</taxon>
        <taxon>Marasmiaceae</taxon>
        <taxon>Paramarasmius</taxon>
    </lineage>
</organism>
<dbReference type="InterPro" id="IPR036291">
    <property type="entry name" value="NAD(P)-bd_dom_sf"/>
</dbReference>
<evidence type="ECO:0000256" key="2">
    <source>
        <dbReference type="ARBA" id="ARBA00022857"/>
    </source>
</evidence>
<dbReference type="Pfam" id="PF05368">
    <property type="entry name" value="NmrA"/>
    <property type="match status" value="1"/>
</dbReference>
<evidence type="ECO:0000259" key="4">
    <source>
        <dbReference type="Pfam" id="PF05368"/>
    </source>
</evidence>
<gene>
    <name evidence="5" type="ORF">VNI00_002797</name>
</gene>
<evidence type="ECO:0000256" key="1">
    <source>
        <dbReference type="ARBA" id="ARBA00005725"/>
    </source>
</evidence>
<dbReference type="GO" id="GO:0016491">
    <property type="term" value="F:oxidoreductase activity"/>
    <property type="evidence" value="ECO:0007669"/>
    <property type="project" value="UniProtKB-KW"/>
</dbReference>
<dbReference type="PANTHER" id="PTHR47706:SF4">
    <property type="entry name" value="NMRA-LIKE DOMAIN-CONTAINING PROTEIN"/>
    <property type="match status" value="1"/>
</dbReference>
<evidence type="ECO:0000256" key="3">
    <source>
        <dbReference type="ARBA" id="ARBA00023002"/>
    </source>
</evidence>
<feature type="domain" description="NmrA-like" evidence="4">
    <location>
        <begin position="4"/>
        <end position="264"/>
    </location>
</feature>
<proteinExistence type="inferred from homology"/>
<dbReference type="SUPFAM" id="SSF51735">
    <property type="entry name" value="NAD(P)-binding Rossmann-fold domains"/>
    <property type="match status" value="1"/>
</dbReference>
<evidence type="ECO:0000313" key="5">
    <source>
        <dbReference type="EMBL" id="KAK7056245.1"/>
    </source>
</evidence>